<dbReference type="InterPro" id="IPR032710">
    <property type="entry name" value="NTF2-like_dom_sf"/>
</dbReference>
<gene>
    <name evidence="2" type="ORF">BN869_000011305_1</name>
</gene>
<name>A0A0B7KIG9_BIOOC</name>
<proteinExistence type="predicted"/>
<evidence type="ECO:0000313" key="2">
    <source>
        <dbReference type="EMBL" id="CEO55247.1"/>
    </source>
</evidence>
<dbReference type="AlphaFoldDB" id="A0A0B7KIG9"/>
<dbReference type="Gene3D" id="3.10.450.50">
    <property type="match status" value="1"/>
</dbReference>
<evidence type="ECO:0000259" key="1">
    <source>
        <dbReference type="Pfam" id="PF13577"/>
    </source>
</evidence>
<organism evidence="2">
    <name type="scientific">Bionectria ochroleuca</name>
    <name type="common">Gliocladium roseum</name>
    <dbReference type="NCBI Taxonomy" id="29856"/>
    <lineage>
        <taxon>Eukaryota</taxon>
        <taxon>Fungi</taxon>
        <taxon>Dikarya</taxon>
        <taxon>Ascomycota</taxon>
        <taxon>Pezizomycotina</taxon>
        <taxon>Sordariomycetes</taxon>
        <taxon>Hypocreomycetidae</taxon>
        <taxon>Hypocreales</taxon>
        <taxon>Bionectriaceae</taxon>
        <taxon>Clonostachys</taxon>
    </lineage>
</organism>
<sequence>MSAYPNANEGFPRLSAITSFNVTADERSSAIDFVNRVNTLFEEFDKDTLSSTFLPEATLQHAYGKFQGYDEMRGFIERDYPPLIPGVTRHATNHIVDRDEETGGVVVRYHNLLIRHVWPAEADKVTAKDAVTVTSLPGIWFWSTTSDRLKMTNDGWKVFARIIGATVNNKDLTPESK</sequence>
<reference evidence="2" key="1">
    <citation type="submission" date="2015-01" db="EMBL/GenBank/DDBJ databases">
        <authorList>
            <person name="Durling Mikael"/>
        </authorList>
    </citation>
    <scope>NUCLEOTIDE SEQUENCE</scope>
</reference>
<dbReference type="Pfam" id="PF13577">
    <property type="entry name" value="SnoaL_4"/>
    <property type="match status" value="1"/>
</dbReference>
<protein>
    <recommendedName>
        <fullName evidence="1">SnoaL-like domain-containing protein</fullName>
    </recommendedName>
</protein>
<dbReference type="EMBL" id="CDPU01000050">
    <property type="protein sequence ID" value="CEO55247.1"/>
    <property type="molecule type" value="Genomic_DNA"/>
</dbReference>
<dbReference type="SUPFAM" id="SSF54427">
    <property type="entry name" value="NTF2-like"/>
    <property type="match status" value="1"/>
</dbReference>
<feature type="domain" description="SnoaL-like" evidence="1">
    <location>
        <begin position="25"/>
        <end position="161"/>
    </location>
</feature>
<accession>A0A0B7KIG9</accession>
<dbReference type="InterPro" id="IPR037401">
    <property type="entry name" value="SnoaL-like"/>
</dbReference>